<dbReference type="SUPFAM" id="SSF50891">
    <property type="entry name" value="Cyclophilin-like"/>
    <property type="match status" value="2"/>
</dbReference>
<dbReference type="SUPFAM" id="SSF48452">
    <property type="entry name" value="TPR-like"/>
    <property type="match status" value="1"/>
</dbReference>
<dbReference type="InterPro" id="IPR002130">
    <property type="entry name" value="Cyclophilin-type_PPIase_dom"/>
</dbReference>
<dbReference type="GO" id="GO:0005739">
    <property type="term" value="C:mitochondrion"/>
    <property type="evidence" value="ECO:0007669"/>
    <property type="project" value="TreeGrafter"/>
</dbReference>
<dbReference type="PANTHER" id="PTHR11071:SF561">
    <property type="entry name" value="PEPTIDYL-PROLYL CIS-TRANS ISOMERASE D-RELATED"/>
    <property type="match status" value="1"/>
</dbReference>
<dbReference type="InterPro" id="IPR036865">
    <property type="entry name" value="CRAL-TRIO_dom_sf"/>
</dbReference>
<dbReference type="GO" id="GO:0016018">
    <property type="term" value="F:cyclosporin A binding"/>
    <property type="evidence" value="ECO:0007669"/>
    <property type="project" value="TreeGrafter"/>
</dbReference>
<dbReference type="Proteomes" id="UP000719412">
    <property type="component" value="Unassembled WGS sequence"/>
</dbReference>
<dbReference type="PANTHER" id="PTHR11071">
    <property type="entry name" value="PEPTIDYL-PROLYL CIS-TRANS ISOMERASE"/>
    <property type="match status" value="1"/>
</dbReference>
<dbReference type="InterPro" id="IPR029000">
    <property type="entry name" value="Cyclophilin-like_dom_sf"/>
</dbReference>
<comment type="caution">
    <text evidence="4">The sequence shown here is derived from an EMBL/GenBank/DDBJ whole genome shotgun (WGS) entry which is preliminary data.</text>
</comment>
<dbReference type="SUPFAM" id="SSF52087">
    <property type="entry name" value="CRAL/TRIO domain"/>
    <property type="match status" value="1"/>
</dbReference>
<evidence type="ECO:0000313" key="4">
    <source>
        <dbReference type="EMBL" id="KAH0813390.1"/>
    </source>
</evidence>
<dbReference type="InterPro" id="IPR011990">
    <property type="entry name" value="TPR-like_helical_dom_sf"/>
</dbReference>
<reference evidence="4" key="1">
    <citation type="journal article" date="2020" name="J Insects Food Feed">
        <title>The yellow mealworm (Tenebrio molitor) genome: a resource for the emerging insects as food and feed industry.</title>
        <authorList>
            <person name="Eriksson T."/>
            <person name="Andere A."/>
            <person name="Kelstrup H."/>
            <person name="Emery V."/>
            <person name="Picard C."/>
        </authorList>
    </citation>
    <scope>NUCLEOTIDE SEQUENCE</scope>
    <source>
        <strain evidence="4">Stoneville</strain>
        <tissue evidence="4">Whole head</tissue>
    </source>
</reference>
<protein>
    <recommendedName>
        <fullName evidence="3">PPIase cyclophilin-type domain-containing protein</fullName>
    </recommendedName>
</protein>
<keyword evidence="5" id="KW-1185">Reference proteome</keyword>
<dbReference type="Gene3D" id="1.25.40.10">
    <property type="entry name" value="Tetratricopeptide repeat domain"/>
    <property type="match status" value="1"/>
</dbReference>
<sequence>MVFPPKLFAKIHVNEDAGVLNEIFSKEQLPKDYGGDGESLKELNEDQLRANWPSVKLSKQRVATDEEHEIADHQIFEEEPHVGQCEVARSNITCGEILAMTSENHKDVEENPVVFFDIKFGAAKAGRVIIELFKDKVPKTVENFRALCTGEKGIGKNGKPLHYKNTIFHREGSPKLAKGRFGLAWISETPKKKSCTPCGWQLEICDTPSRVECQCKKMEEWANCPPVDGCKFCPSKPKRCCVKKKCCLAKPNCVKPPCCSVKVMPFEPEECCCSNCKSGGVTNNIDKAVATDDCECKETNTNSEPNKTEQKQDEQVKDLLVPAPTNNAPPKPAPRMVPMFMVQGGDIINQDGTGGESIYGDKFNDENFSVLHDREGLLGMANNGRNTNSSQFYITTVPCSHLDGINVVFGLVKRGFNIIVEMADVSRDGDVPSESIVIENCGELAPGDPWDIEENDGTDDVYPPWPNDWDLKPEDDEKVIKNAINKIKDSGNYFFKENNYIDSERKYIKALRYIDWFIGLDKSKNKNAVEELRMNSLLNLAAARLKRNKNSEVIDLCSEVIRKDSNNAKAFYRRAQARLALKDYDKALNDLSVATSLLPNDNNIQAVLSMAKKKKLSYLKREKQFYGNLFK</sequence>
<dbReference type="Pfam" id="PF00160">
    <property type="entry name" value="Pro_isomerase"/>
    <property type="match status" value="2"/>
</dbReference>
<dbReference type="GO" id="GO:0006457">
    <property type="term" value="P:protein folding"/>
    <property type="evidence" value="ECO:0007669"/>
    <property type="project" value="TreeGrafter"/>
</dbReference>
<dbReference type="GO" id="GO:0003755">
    <property type="term" value="F:peptidyl-prolyl cis-trans isomerase activity"/>
    <property type="evidence" value="ECO:0007669"/>
    <property type="project" value="UniProtKB-EC"/>
</dbReference>
<name>A0A8J6HEV7_TENMO</name>
<reference evidence="4" key="2">
    <citation type="submission" date="2021-08" db="EMBL/GenBank/DDBJ databases">
        <authorList>
            <person name="Eriksson T."/>
        </authorList>
    </citation>
    <scope>NUCLEOTIDE SEQUENCE</scope>
    <source>
        <strain evidence="4">Stoneville</strain>
        <tissue evidence="4">Whole head</tissue>
    </source>
</reference>
<dbReference type="PROSITE" id="PS50005">
    <property type="entry name" value="TPR"/>
    <property type="match status" value="1"/>
</dbReference>
<keyword evidence="2" id="KW-0802">TPR repeat</keyword>
<dbReference type="AlphaFoldDB" id="A0A8J6HEV7"/>
<evidence type="ECO:0000259" key="3">
    <source>
        <dbReference type="PROSITE" id="PS50072"/>
    </source>
</evidence>
<organism evidence="4 5">
    <name type="scientific">Tenebrio molitor</name>
    <name type="common">Yellow mealworm beetle</name>
    <dbReference type="NCBI Taxonomy" id="7067"/>
    <lineage>
        <taxon>Eukaryota</taxon>
        <taxon>Metazoa</taxon>
        <taxon>Ecdysozoa</taxon>
        <taxon>Arthropoda</taxon>
        <taxon>Hexapoda</taxon>
        <taxon>Insecta</taxon>
        <taxon>Pterygota</taxon>
        <taxon>Neoptera</taxon>
        <taxon>Endopterygota</taxon>
        <taxon>Coleoptera</taxon>
        <taxon>Polyphaga</taxon>
        <taxon>Cucujiformia</taxon>
        <taxon>Tenebrionidae</taxon>
        <taxon>Tenebrio</taxon>
    </lineage>
</organism>
<gene>
    <name evidence="4" type="ORF">GEV33_009403</name>
</gene>
<dbReference type="InterPro" id="IPR019734">
    <property type="entry name" value="TPR_rpt"/>
</dbReference>
<evidence type="ECO:0000256" key="2">
    <source>
        <dbReference type="PROSITE-ProRule" id="PRU00339"/>
    </source>
</evidence>
<proteinExistence type="predicted"/>
<evidence type="ECO:0000256" key="1">
    <source>
        <dbReference type="ARBA" id="ARBA00000971"/>
    </source>
</evidence>
<evidence type="ECO:0000313" key="5">
    <source>
        <dbReference type="Proteomes" id="UP000719412"/>
    </source>
</evidence>
<dbReference type="EMBL" id="JABDTM020025321">
    <property type="protein sequence ID" value="KAH0813390.1"/>
    <property type="molecule type" value="Genomic_DNA"/>
</dbReference>
<dbReference type="SMART" id="SM00028">
    <property type="entry name" value="TPR"/>
    <property type="match status" value="2"/>
</dbReference>
<feature type="domain" description="PPIase cyclophilin-type" evidence="3">
    <location>
        <begin position="115"/>
        <end position="443"/>
    </location>
</feature>
<feature type="repeat" description="TPR" evidence="2">
    <location>
        <begin position="568"/>
        <end position="601"/>
    </location>
</feature>
<dbReference type="PROSITE" id="PS50072">
    <property type="entry name" value="CSA_PPIASE_2"/>
    <property type="match status" value="1"/>
</dbReference>
<comment type="catalytic activity">
    <reaction evidence="1">
        <text>[protein]-peptidylproline (omega=180) = [protein]-peptidylproline (omega=0)</text>
        <dbReference type="Rhea" id="RHEA:16237"/>
        <dbReference type="Rhea" id="RHEA-COMP:10747"/>
        <dbReference type="Rhea" id="RHEA-COMP:10748"/>
        <dbReference type="ChEBI" id="CHEBI:83833"/>
        <dbReference type="ChEBI" id="CHEBI:83834"/>
        <dbReference type="EC" id="5.2.1.8"/>
    </reaction>
</comment>
<dbReference type="Gene3D" id="2.40.100.10">
    <property type="entry name" value="Cyclophilin-like"/>
    <property type="match status" value="2"/>
</dbReference>
<accession>A0A8J6HEV7</accession>